<accession>A0A5E8BPR3</accession>
<sequence length="741" mass="81525">MSSALDFLKSATIELTLLSNTLRRGDDFSTVITPDTFFKECMKPLNSLGSALLKLDKERSYERMNLLNKSGTDVENLFDIVFKLVAGAPDKSFPKNDVHLRMAQIRAAYEYAASSEIILESVLRWIPLLTTISSCLVDLSYDYYKGSRPVSSEANKALPKSILMVKHAEEMRILKTNYGHSLKLLSSTISEMEDKLKNLEQFKGRLIRDLGRYPKMFNELTTSNTLLSNERDMLELKYAQLFAFVTNENRISSAGLDPSFKPKAPLATGDYAEFAKTCERDEELANLTPLAFQNITMKNKSTSSKYKEVPKKPAPINMPLKNTPSNKIPEKNGTQEKNETNPKVNSKSKSTSATSTATATATATATTTTTAAKNSGLKENPNTKTMRQEESSQSSNSSIPKSESPSSASRPLSQQQSRARSPEDEIDEHDATRTASPQPASKSAVVLPWHGVEESKLVGKNDLGRPKNYTHQRTLDHADPEAPKTSSFLSSTREGPGSAAVAAAGADAAGDAQLAHDVREVLAQHSEHMARPRKRLVERMIPELGDYSTKALHKAEAKAGTQFMSMAVPASMTQPGTPLDTIKAAEDLATDSVDPYYTHAWNTQDVSCQEQMRRGFQVPEDARYPAETFAHMLGFDPTGLGFAEILDEFGTTRGLCDEADCPIHEPHKTHVGKSSGVPNPIHGVWTDMVKQANELSRIERRDDNVPMGSVPEVRTRRVPIAAQRLNGKPVFGPEVPASMLE</sequence>
<keyword evidence="4" id="KW-1185">Reference proteome</keyword>
<protein>
    <submittedName>
        <fullName evidence="3">Uncharacterized protein</fullName>
    </submittedName>
</protein>
<reference evidence="3 4" key="1">
    <citation type="submission" date="2019-09" db="EMBL/GenBank/DDBJ databases">
        <authorList>
            <person name="Brejova B."/>
        </authorList>
    </citation>
    <scope>NUCLEOTIDE SEQUENCE [LARGE SCALE GENOMIC DNA]</scope>
</reference>
<gene>
    <name evidence="3" type="ORF">SAPINGB_P003520</name>
</gene>
<feature type="coiled-coil region" evidence="1">
    <location>
        <begin position="182"/>
        <end position="209"/>
    </location>
</feature>
<evidence type="ECO:0000313" key="3">
    <source>
        <dbReference type="EMBL" id="VVT53333.1"/>
    </source>
</evidence>
<name>A0A5E8BPR3_9ASCO</name>
<keyword evidence="1" id="KW-0175">Coiled coil</keyword>
<feature type="compositionally biased region" description="Basic and acidic residues" evidence="2">
    <location>
        <begin position="473"/>
        <end position="482"/>
    </location>
</feature>
<feature type="compositionally biased region" description="Low complexity" evidence="2">
    <location>
        <begin position="347"/>
        <end position="373"/>
    </location>
</feature>
<dbReference type="AlphaFoldDB" id="A0A5E8BPR3"/>
<proteinExistence type="predicted"/>
<dbReference type="RefSeq" id="XP_031854129.1">
    <property type="nucleotide sequence ID" value="XM_031998238.1"/>
</dbReference>
<evidence type="ECO:0000256" key="1">
    <source>
        <dbReference type="SAM" id="Coils"/>
    </source>
</evidence>
<dbReference type="Proteomes" id="UP000398389">
    <property type="component" value="Unassembled WGS sequence"/>
</dbReference>
<evidence type="ECO:0000313" key="4">
    <source>
        <dbReference type="Proteomes" id="UP000398389"/>
    </source>
</evidence>
<organism evidence="3 4">
    <name type="scientific">Magnusiomyces paraingens</name>
    <dbReference type="NCBI Taxonomy" id="2606893"/>
    <lineage>
        <taxon>Eukaryota</taxon>
        <taxon>Fungi</taxon>
        <taxon>Dikarya</taxon>
        <taxon>Ascomycota</taxon>
        <taxon>Saccharomycotina</taxon>
        <taxon>Dipodascomycetes</taxon>
        <taxon>Dipodascales</taxon>
        <taxon>Dipodascaceae</taxon>
        <taxon>Magnusiomyces</taxon>
    </lineage>
</organism>
<dbReference type="GeneID" id="43582338"/>
<feature type="compositionally biased region" description="Polar residues" evidence="2">
    <location>
        <begin position="484"/>
        <end position="493"/>
    </location>
</feature>
<feature type="compositionally biased region" description="Basic and acidic residues" evidence="2">
    <location>
        <begin position="328"/>
        <end position="340"/>
    </location>
</feature>
<feature type="compositionally biased region" description="Low complexity" evidence="2">
    <location>
        <begin position="391"/>
        <end position="419"/>
    </location>
</feature>
<feature type="compositionally biased region" description="Basic and acidic residues" evidence="2">
    <location>
        <begin position="451"/>
        <end position="465"/>
    </location>
</feature>
<dbReference type="EMBL" id="CABVLU010000003">
    <property type="protein sequence ID" value="VVT53333.1"/>
    <property type="molecule type" value="Genomic_DNA"/>
</dbReference>
<feature type="region of interest" description="Disordered" evidence="2">
    <location>
        <begin position="300"/>
        <end position="504"/>
    </location>
</feature>
<evidence type="ECO:0000256" key="2">
    <source>
        <dbReference type="SAM" id="MobiDB-lite"/>
    </source>
</evidence>